<dbReference type="EMBL" id="NIOJ01000026">
    <property type="protein sequence ID" value="PNT98624.1"/>
    <property type="molecule type" value="Genomic_DNA"/>
</dbReference>
<evidence type="ECO:0000313" key="3">
    <source>
        <dbReference type="Proteomes" id="UP000236151"/>
    </source>
</evidence>
<proteinExistence type="predicted"/>
<sequence length="430" mass="49964">MYNKSNRQYIFKQSNDKIWNFFHDERNGLCYSILTKRNTWSEPASLYKYAHKAFFVDMDEDDIFHILFQDMKGNIFYSRLSRQGYETKPILNSKIPTQYDKHLFLIPFKDEVHIFYMLQHNDNLILAHQLLSGNSMGTPKVVDYVADKDHPYSIINDSAGNINVVYQSSDGRNLQLGYKIYSLEKRMWSEFTPITKYNGDCEMPQLICDNSGTIHMSFQRRSNRQYELVYMHKMPGKNTWSDSMVIHSSAYAFNNSSIVNIDGKIIISWVRDDVTYYSYSLDAGSTWTKPARYNFPTGKQLLCMSYKSNAAHERDKIQAPYIPGSYIGGLKLAFYNDVLSTSSANISADELRNMLLDSLKYLKSTVEDLKEFRANTEDTLTKMSSFQQEVDKEIVKSTVKLNMLENEINRLKEQLNFIASRMNSTSDDKT</sequence>
<name>A0A2K2EYK4_9CLOT</name>
<dbReference type="OrthoDB" id="1736719at2"/>
<organism evidence="2 3">
    <name type="scientific">Clostridium thermosuccinogenes</name>
    <dbReference type="NCBI Taxonomy" id="84032"/>
    <lineage>
        <taxon>Bacteria</taxon>
        <taxon>Bacillati</taxon>
        <taxon>Bacillota</taxon>
        <taxon>Clostridia</taxon>
        <taxon>Eubacteriales</taxon>
        <taxon>Clostridiaceae</taxon>
        <taxon>Clostridium</taxon>
    </lineage>
</organism>
<gene>
    <name evidence="2" type="ORF">CDQ84_10840</name>
</gene>
<keyword evidence="1" id="KW-0175">Coiled coil</keyword>
<dbReference type="Proteomes" id="UP000236151">
    <property type="component" value="Unassembled WGS sequence"/>
</dbReference>
<dbReference type="AlphaFoldDB" id="A0A2K2EYK4"/>
<keyword evidence="3" id="KW-1185">Reference proteome</keyword>
<reference evidence="2 3" key="1">
    <citation type="submission" date="2017-06" db="EMBL/GenBank/DDBJ databases">
        <title>Investigating the central metabolism of Clostridium thermosuccinogenes.</title>
        <authorList>
            <person name="Koendjbiharie J.G."/>
            <person name="van Kranenburg R."/>
        </authorList>
    </citation>
    <scope>NUCLEOTIDE SEQUENCE [LARGE SCALE GENOMIC DNA]</scope>
    <source>
        <strain evidence="2 3">DSM 5806</strain>
    </source>
</reference>
<dbReference type="KEGG" id="cthd:CDO33_01450"/>
<dbReference type="Gene3D" id="2.120.10.70">
    <property type="entry name" value="Fucose-specific lectin"/>
    <property type="match status" value="1"/>
</dbReference>
<evidence type="ECO:0008006" key="4">
    <source>
        <dbReference type="Google" id="ProtNLM"/>
    </source>
</evidence>
<comment type="caution">
    <text evidence="2">The sequence shown here is derived from an EMBL/GenBank/DDBJ whole genome shotgun (WGS) entry which is preliminary data.</text>
</comment>
<protein>
    <recommendedName>
        <fullName evidence="4">Sialidase domain-containing protein</fullName>
    </recommendedName>
</protein>
<dbReference type="CDD" id="cd15482">
    <property type="entry name" value="Sialidase_non-viral"/>
    <property type="match status" value="1"/>
</dbReference>
<evidence type="ECO:0000256" key="1">
    <source>
        <dbReference type="SAM" id="Coils"/>
    </source>
</evidence>
<feature type="coiled-coil region" evidence="1">
    <location>
        <begin position="394"/>
        <end position="421"/>
    </location>
</feature>
<evidence type="ECO:0000313" key="2">
    <source>
        <dbReference type="EMBL" id="PNT98624.1"/>
    </source>
</evidence>
<dbReference type="SUPFAM" id="SSF89372">
    <property type="entry name" value="Fucose-specific lectin"/>
    <property type="match status" value="1"/>
</dbReference>
<dbReference type="RefSeq" id="WP_103081762.1">
    <property type="nucleotide sequence ID" value="NZ_CP021850.1"/>
</dbReference>
<accession>A0A2K2EYK4</accession>